<name>A0A4U0XFE7_9PEZI</name>
<dbReference type="InterPro" id="IPR036396">
    <property type="entry name" value="Cyt_P450_sf"/>
</dbReference>
<keyword evidence="7" id="KW-0503">Monooxygenase</keyword>
<dbReference type="PROSITE" id="PS00086">
    <property type="entry name" value="CYTOCHROME_P450"/>
    <property type="match status" value="1"/>
</dbReference>
<comment type="similarity">
    <text evidence="2 7">Belongs to the cytochrome P450 family.</text>
</comment>
<dbReference type="PANTHER" id="PTHR24305">
    <property type="entry name" value="CYTOCHROME P450"/>
    <property type="match status" value="1"/>
</dbReference>
<comment type="cofactor">
    <cofactor evidence="1 6">
        <name>heme</name>
        <dbReference type="ChEBI" id="CHEBI:30413"/>
    </cofactor>
</comment>
<accession>A0A4U0XFE7</accession>
<dbReference type="SUPFAM" id="SSF48264">
    <property type="entry name" value="Cytochrome P450"/>
    <property type="match status" value="1"/>
</dbReference>
<dbReference type="InterPro" id="IPR002401">
    <property type="entry name" value="Cyt_P450_E_grp-I"/>
</dbReference>
<evidence type="ECO:0000256" key="7">
    <source>
        <dbReference type="RuleBase" id="RU000461"/>
    </source>
</evidence>
<evidence type="ECO:0000313" key="9">
    <source>
        <dbReference type="Proteomes" id="UP000308768"/>
    </source>
</evidence>
<dbReference type="GO" id="GO:0020037">
    <property type="term" value="F:heme binding"/>
    <property type="evidence" value="ECO:0007669"/>
    <property type="project" value="InterPro"/>
</dbReference>
<sequence>MCDHPSAIIVSLFLLLVLRFVGYALYNVFLHPLASFPGPKSAAASYIPQFIARGKGNNQYIKELHDKYGSVVRIAPNELSFTNPQAWRDIYGHIPGQKQLPKQIVVDQPDLVLKAPHLILAPDAAHARMRRNLSHAFSSVAVKEQEPLMKVHFDKMVAGIKEQAAVSRKGRIDMEKMYNCVAFDVIGDLAFSDSFGALDRYAYHEFMIGVARNLKAMSVVTQIIPAAVKGRAKHFGFAAERVEARIARETHRKDFMWYILRHNEKDERGLSRQEIYSNAGLLIGAGSETTATLLTGTTYYLLKNPRVMQKLRSEIRSAFDSDADINITSASQLPYLSAVMEEGMRLYPPGPAANVRVTNHATRIDGNIVPKGVRVSVQAWTAHRSKSNFIDAENFIPERWQPGVDKRVVNDKRDAVQPFSYGPRNCLGKSLAYAEMYSIMARTFYNFDMELCSESEGWLDQRAFIFWDKGPLWRLHRGFDHGDIFARVEVDCTDYGLNGGGNELIGNSPKLPWMGDNVVAECTPMADPSKACVPADVYNNVVAASCLTISKVSPA</sequence>
<evidence type="ECO:0000256" key="4">
    <source>
        <dbReference type="ARBA" id="ARBA00022723"/>
    </source>
</evidence>
<keyword evidence="3 6" id="KW-0349">Heme</keyword>
<dbReference type="Pfam" id="PF00067">
    <property type="entry name" value="p450"/>
    <property type="match status" value="1"/>
</dbReference>
<dbReference type="GO" id="GO:0016705">
    <property type="term" value="F:oxidoreductase activity, acting on paired donors, with incorporation or reduction of molecular oxygen"/>
    <property type="evidence" value="ECO:0007669"/>
    <property type="project" value="InterPro"/>
</dbReference>
<evidence type="ECO:0000256" key="1">
    <source>
        <dbReference type="ARBA" id="ARBA00001971"/>
    </source>
</evidence>
<dbReference type="OrthoDB" id="1470350at2759"/>
<keyword evidence="4 6" id="KW-0479">Metal-binding</keyword>
<dbReference type="InterPro" id="IPR017972">
    <property type="entry name" value="Cyt_P450_CS"/>
</dbReference>
<evidence type="ECO:0000313" key="8">
    <source>
        <dbReference type="EMBL" id="TKA75602.1"/>
    </source>
</evidence>
<evidence type="ECO:0008006" key="10">
    <source>
        <dbReference type="Google" id="ProtNLM"/>
    </source>
</evidence>
<dbReference type="CDD" id="cd11058">
    <property type="entry name" value="CYP60B-like"/>
    <property type="match status" value="1"/>
</dbReference>
<dbReference type="PRINTS" id="PR00463">
    <property type="entry name" value="EP450I"/>
</dbReference>
<dbReference type="PANTHER" id="PTHR24305:SF210">
    <property type="entry name" value="CYTOCHROME P450 MONOOXYGENASE ASQL-RELATED"/>
    <property type="match status" value="1"/>
</dbReference>
<feature type="binding site" description="axial binding residue" evidence="6">
    <location>
        <position position="426"/>
    </location>
    <ligand>
        <name>heme</name>
        <dbReference type="ChEBI" id="CHEBI:30413"/>
    </ligand>
    <ligandPart>
        <name>Fe</name>
        <dbReference type="ChEBI" id="CHEBI:18248"/>
    </ligandPart>
</feature>
<comment type="caution">
    <text evidence="8">The sequence shown here is derived from an EMBL/GenBank/DDBJ whole genome shotgun (WGS) entry which is preliminary data.</text>
</comment>
<gene>
    <name evidence="8" type="ORF">B0A49_03864</name>
</gene>
<keyword evidence="9" id="KW-1185">Reference proteome</keyword>
<evidence type="ECO:0000256" key="3">
    <source>
        <dbReference type="ARBA" id="ARBA00022617"/>
    </source>
</evidence>
<dbReference type="EMBL" id="NAJN01000282">
    <property type="protein sequence ID" value="TKA75602.1"/>
    <property type="molecule type" value="Genomic_DNA"/>
</dbReference>
<proteinExistence type="inferred from homology"/>
<dbReference type="Gene3D" id="1.10.630.10">
    <property type="entry name" value="Cytochrome P450"/>
    <property type="match status" value="1"/>
</dbReference>
<dbReference type="InterPro" id="IPR001128">
    <property type="entry name" value="Cyt_P450"/>
</dbReference>
<keyword evidence="7" id="KW-0560">Oxidoreductase</keyword>
<dbReference type="GO" id="GO:0005506">
    <property type="term" value="F:iron ion binding"/>
    <property type="evidence" value="ECO:0007669"/>
    <property type="project" value="InterPro"/>
</dbReference>
<evidence type="ECO:0000256" key="5">
    <source>
        <dbReference type="ARBA" id="ARBA00023004"/>
    </source>
</evidence>
<reference evidence="8 9" key="1">
    <citation type="submission" date="2017-03" db="EMBL/GenBank/DDBJ databases">
        <title>Genomes of endolithic fungi from Antarctica.</title>
        <authorList>
            <person name="Coleine C."/>
            <person name="Masonjones S."/>
            <person name="Stajich J.E."/>
        </authorList>
    </citation>
    <scope>NUCLEOTIDE SEQUENCE [LARGE SCALE GENOMIC DNA]</scope>
    <source>
        <strain evidence="8 9">CCFEE 5187</strain>
    </source>
</reference>
<dbReference type="PRINTS" id="PR00385">
    <property type="entry name" value="P450"/>
</dbReference>
<protein>
    <recommendedName>
        <fullName evidence="10">Isotrichodermin C-15 hydroxylase</fullName>
    </recommendedName>
</protein>
<evidence type="ECO:0000256" key="2">
    <source>
        <dbReference type="ARBA" id="ARBA00010617"/>
    </source>
</evidence>
<dbReference type="STRING" id="331657.A0A4U0XFE7"/>
<evidence type="ECO:0000256" key="6">
    <source>
        <dbReference type="PIRSR" id="PIRSR602401-1"/>
    </source>
</evidence>
<dbReference type="Proteomes" id="UP000308768">
    <property type="component" value="Unassembled WGS sequence"/>
</dbReference>
<dbReference type="InterPro" id="IPR050121">
    <property type="entry name" value="Cytochrome_P450_monoxygenase"/>
</dbReference>
<dbReference type="AlphaFoldDB" id="A0A4U0XFE7"/>
<dbReference type="GO" id="GO:0004497">
    <property type="term" value="F:monooxygenase activity"/>
    <property type="evidence" value="ECO:0007669"/>
    <property type="project" value="UniProtKB-KW"/>
</dbReference>
<organism evidence="8 9">
    <name type="scientific">Cryomyces minteri</name>
    <dbReference type="NCBI Taxonomy" id="331657"/>
    <lineage>
        <taxon>Eukaryota</taxon>
        <taxon>Fungi</taxon>
        <taxon>Dikarya</taxon>
        <taxon>Ascomycota</taxon>
        <taxon>Pezizomycotina</taxon>
        <taxon>Dothideomycetes</taxon>
        <taxon>Dothideomycetes incertae sedis</taxon>
        <taxon>Cryomyces</taxon>
    </lineage>
</organism>
<keyword evidence="5 6" id="KW-0408">Iron</keyword>